<keyword evidence="3" id="KW-1185">Reference proteome</keyword>
<organism evidence="3">
    <name type="scientific">Volvox carteri f. nagariensis</name>
    <dbReference type="NCBI Taxonomy" id="3068"/>
    <lineage>
        <taxon>Eukaryota</taxon>
        <taxon>Viridiplantae</taxon>
        <taxon>Chlorophyta</taxon>
        <taxon>core chlorophytes</taxon>
        <taxon>Chlorophyceae</taxon>
        <taxon>CS clade</taxon>
        <taxon>Chlamydomonadales</taxon>
        <taxon>Volvocaceae</taxon>
        <taxon>Volvox</taxon>
    </lineage>
</organism>
<evidence type="ECO:0000313" key="2">
    <source>
        <dbReference type="EMBL" id="EFJ42708.1"/>
    </source>
</evidence>
<name>D8UBZ7_VOLCA</name>
<gene>
    <name evidence="2" type="ORF">VOLCADRAFT_97140</name>
</gene>
<evidence type="ECO:0000313" key="3">
    <source>
        <dbReference type="Proteomes" id="UP000001058"/>
    </source>
</evidence>
<dbReference type="Proteomes" id="UP000001058">
    <property type="component" value="Unassembled WGS sequence"/>
</dbReference>
<feature type="region of interest" description="Disordered" evidence="1">
    <location>
        <begin position="244"/>
        <end position="282"/>
    </location>
</feature>
<sequence>MHVCKGREKTMMLVRASTRQKVADVCNSGWLQGLGRFTGIPQQPSEAQDEVALKEATLQRMEALHHEQTPSQQQQAREAAQQCMEALHREQTPAISCGRLLVAVSARCDTTASRCAVLNIPITVFLEAGGLEREVAFAQELEKFVRSEMPMWLSADCSCIHSRSPVHHQFCKLHIPHACANVYVKAGRPMGRPTFIDIDRVRGRPSSSYLVRFRVKRLSATYLASQISERYLANARGGASVIMGREQGSTPRTGPPGEVPPPQEEPADSSSKSPAWGRPRTGGEIHCSEHWQRLSLLASGLQDVLEFWPLKDIKWRWFTQLAPMNTLSL</sequence>
<dbReference type="OrthoDB" id="10680556at2759"/>
<dbReference type="EMBL" id="GL378379">
    <property type="protein sequence ID" value="EFJ42708.1"/>
    <property type="molecule type" value="Genomic_DNA"/>
</dbReference>
<dbReference type="AlphaFoldDB" id="D8UBZ7"/>
<reference evidence="2 3" key="1">
    <citation type="journal article" date="2010" name="Science">
        <title>Genomic analysis of organismal complexity in the multicellular green alga Volvox carteri.</title>
        <authorList>
            <person name="Prochnik S.E."/>
            <person name="Umen J."/>
            <person name="Nedelcu A.M."/>
            <person name="Hallmann A."/>
            <person name="Miller S.M."/>
            <person name="Nishii I."/>
            <person name="Ferris P."/>
            <person name="Kuo A."/>
            <person name="Mitros T."/>
            <person name="Fritz-Laylin L.K."/>
            <person name="Hellsten U."/>
            <person name="Chapman J."/>
            <person name="Simakov O."/>
            <person name="Rensing S.A."/>
            <person name="Terry A."/>
            <person name="Pangilinan J."/>
            <person name="Kapitonov V."/>
            <person name="Jurka J."/>
            <person name="Salamov A."/>
            <person name="Shapiro H."/>
            <person name="Schmutz J."/>
            <person name="Grimwood J."/>
            <person name="Lindquist E."/>
            <person name="Lucas S."/>
            <person name="Grigoriev I.V."/>
            <person name="Schmitt R."/>
            <person name="Kirk D."/>
            <person name="Rokhsar D.S."/>
        </authorList>
    </citation>
    <scope>NUCLEOTIDE SEQUENCE [LARGE SCALE GENOMIC DNA]</scope>
    <source>
        <strain evidence="3">f. Nagariensis / Eve</strain>
    </source>
</reference>
<accession>D8UBZ7</accession>
<evidence type="ECO:0000256" key="1">
    <source>
        <dbReference type="SAM" id="MobiDB-lite"/>
    </source>
</evidence>
<protein>
    <submittedName>
        <fullName evidence="2">Uncharacterized protein</fullName>
    </submittedName>
</protein>
<dbReference type="KEGG" id="vcn:VOLCADRAFT_97140"/>
<dbReference type="GeneID" id="9619094"/>
<feature type="compositionally biased region" description="Pro residues" evidence="1">
    <location>
        <begin position="253"/>
        <end position="264"/>
    </location>
</feature>
<dbReference type="RefSeq" id="XP_002956169.1">
    <property type="nucleotide sequence ID" value="XM_002956123.1"/>
</dbReference>
<dbReference type="InParanoid" id="D8UBZ7"/>
<proteinExistence type="predicted"/>